<dbReference type="EMBL" id="AOKG01000479">
    <property type="protein sequence ID" value="EPN60447.1"/>
    <property type="molecule type" value="Genomic_DNA"/>
</dbReference>
<evidence type="ECO:0000313" key="3">
    <source>
        <dbReference type="Proteomes" id="UP000015729"/>
    </source>
</evidence>
<protein>
    <recommendedName>
        <fullName evidence="1">AAA domain-containing protein</fullName>
    </recommendedName>
</protein>
<dbReference type="SUPFAM" id="SSF52540">
    <property type="entry name" value="P-loop containing nucleoside triphosphate hydrolases"/>
    <property type="match status" value="1"/>
</dbReference>
<organism evidence="2 3">
    <name type="scientific">Pseudomonas syringae pv. actinidiae ICMP 18807</name>
    <dbReference type="NCBI Taxonomy" id="1194404"/>
    <lineage>
        <taxon>Bacteria</taxon>
        <taxon>Pseudomonadati</taxon>
        <taxon>Pseudomonadota</taxon>
        <taxon>Gammaproteobacteria</taxon>
        <taxon>Pseudomonadales</taxon>
        <taxon>Pseudomonadaceae</taxon>
        <taxon>Pseudomonas</taxon>
        <taxon>Pseudomonas syringae</taxon>
    </lineage>
</organism>
<dbReference type="PANTHER" id="PTHR13696">
    <property type="entry name" value="P-LOOP CONTAINING NUCLEOSIDE TRIPHOSPHATE HYDROLASE"/>
    <property type="match status" value="1"/>
</dbReference>
<dbReference type="InterPro" id="IPR025669">
    <property type="entry name" value="AAA_dom"/>
</dbReference>
<accession>S6UY55</accession>
<dbReference type="CDD" id="cd02042">
    <property type="entry name" value="ParAB_family"/>
    <property type="match status" value="1"/>
</dbReference>
<dbReference type="PANTHER" id="PTHR13696:SF52">
    <property type="entry name" value="PARA FAMILY PROTEIN CT_582"/>
    <property type="match status" value="1"/>
</dbReference>
<gene>
    <name evidence="2" type="ORF">A244_07583</name>
</gene>
<dbReference type="InterPro" id="IPR050678">
    <property type="entry name" value="DNA_Partitioning_ATPase"/>
</dbReference>
<evidence type="ECO:0000313" key="2">
    <source>
        <dbReference type="EMBL" id="EPN60447.1"/>
    </source>
</evidence>
<dbReference type="RefSeq" id="WP_017709914.1">
    <property type="nucleotide sequence ID" value="NZ_ANJL01000055.1"/>
</dbReference>
<reference evidence="2 3" key="1">
    <citation type="journal article" date="2013" name="PLoS Pathog.">
        <title>Genomic analysis of the Kiwifruit pathogen Pseudomonas syringae pv. actinidiae provides insight into the origins of an emergent plant disease.</title>
        <authorList>
            <person name="McCann H.C."/>
            <person name="Rikkerink E.H."/>
            <person name="Bertels F."/>
            <person name="Fiers M."/>
            <person name="Lu A."/>
            <person name="Rees-George J."/>
            <person name="Andersen M.T."/>
            <person name="Gleave A.P."/>
            <person name="Haubold B."/>
            <person name="Wohlers M.W."/>
            <person name="Guttman D.S."/>
            <person name="Wang P.W."/>
            <person name="Straub C."/>
            <person name="Vanneste J.L."/>
            <person name="Rainey P.B."/>
            <person name="Templeton M.D."/>
        </authorList>
    </citation>
    <scope>NUCLEOTIDE SEQUENCE [LARGE SCALE GENOMIC DNA]</scope>
    <source>
        <strain evidence="2 3">ICMP 18807</strain>
    </source>
</reference>
<sequence>MSKRMVVFNHKGGVSKTTTVYNLGWMLSKEYKVLVVDADAQCNLTSLILGDDFEKYYIEDQTRLHNIKDGVAMAFQGKPHPITAVNCFSPQKAPSLYLLAGHANLSEYDASLTFAQTSNNALSTLQNLPGAFSELLRLTEEKYSIDYTIIDLNPSLSATNQNLFLSAHTFIIPTNPDPFSIMAINTLKSTLPRWAEWKRNAVPLFSDSAYPLLPGLPKFSGSLIQRFNIRNGRAARPYRDNIDEIKASLSGGFYEAISSVGMVFTPEQYGADFIESKYCLAEVPDFQGLLPKAHQAGVPVYDLTDADIAETGPVLAQLQAKRTLFNSHFVDISNKLVDLLAYA</sequence>
<dbReference type="PATRIC" id="fig|1194404.4.peg.1583"/>
<comment type="caution">
    <text evidence="2">The sequence shown here is derived from an EMBL/GenBank/DDBJ whole genome shotgun (WGS) entry which is preliminary data.</text>
</comment>
<dbReference type="Gene3D" id="3.40.50.300">
    <property type="entry name" value="P-loop containing nucleotide triphosphate hydrolases"/>
    <property type="match status" value="1"/>
</dbReference>
<dbReference type="Proteomes" id="UP000015729">
    <property type="component" value="Unassembled WGS sequence"/>
</dbReference>
<dbReference type="Pfam" id="PF13614">
    <property type="entry name" value="AAA_31"/>
    <property type="match status" value="1"/>
</dbReference>
<proteinExistence type="predicted"/>
<name>S6UY55_PSESF</name>
<evidence type="ECO:0000259" key="1">
    <source>
        <dbReference type="Pfam" id="PF13614"/>
    </source>
</evidence>
<dbReference type="AlphaFoldDB" id="S6UY55"/>
<dbReference type="InterPro" id="IPR027417">
    <property type="entry name" value="P-loop_NTPase"/>
</dbReference>
<feature type="domain" description="AAA" evidence="1">
    <location>
        <begin position="3"/>
        <end position="193"/>
    </location>
</feature>